<feature type="coiled-coil region" evidence="1">
    <location>
        <begin position="1538"/>
        <end position="1565"/>
    </location>
</feature>
<dbReference type="PANTHER" id="PTHR33566:SF1">
    <property type="entry name" value="EN_SPM-LIKE TRANSPOSON-RELATED"/>
    <property type="match status" value="1"/>
</dbReference>
<dbReference type="Proteomes" id="UP001443914">
    <property type="component" value="Unassembled WGS sequence"/>
</dbReference>
<organism evidence="3 4">
    <name type="scientific">Saponaria officinalis</name>
    <name type="common">Common soapwort</name>
    <name type="synonym">Lychnis saponaria</name>
    <dbReference type="NCBI Taxonomy" id="3572"/>
    <lineage>
        <taxon>Eukaryota</taxon>
        <taxon>Viridiplantae</taxon>
        <taxon>Streptophyta</taxon>
        <taxon>Embryophyta</taxon>
        <taxon>Tracheophyta</taxon>
        <taxon>Spermatophyta</taxon>
        <taxon>Magnoliopsida</taxon>
        <taxon>eudicotyledons</taxon>
        <taxon>Gunneridae</taxon>
        <taxon>Pentapetalae</taxon>
        <taxon>Caryophyllales</taxon>
        <taxon>Caryophyllaceae</taxon>
        <taxon>Caryophylleae</taxon>
        <taxon>Saponaria</taxon>
    </lineage>
</organism>
<keyword evidence="4" id="KW-1185">Reference proteome</keyword>
<proteinExistence type="predicted"/>
<dbReference type="PANTHER" id="PTHR33566">
    <property type="entry name" value="EN/SPM-LIKE TRANSPOSON-RELATED"/>
    <property type="match status" value="1"/>
</dbReference>
<evidence type="ECO:0000313" key="3">
    <source>
        <dbReference type="EMBL" id="KAK9672434.1"/>
    </source>
</evidence>
<protein>
    <submittedName>
        <fullName evidence="3">Uncharacterized protein</fullName>
    </submittedName>
</protein>
<name>A0AAW1H8U7_SAPOF</name>
<comment type="caution">
    <text evidence="3">The sequence shown here is derived from an EMBL/GenBank/DDBJ whole genome shotgun (WGS) entry which is preliminary data.</text>
</comment>
<evidence type="ECO:0000256" key="2">
    <source>
        <dbReference type="SAM" id="MobiDB-lite"/>
    </source>
</evidence>
<keyword evidence="1" id="KW-0175">Coiled coil</keyword>
<evidence type="ECO:0000256" key="1">
    <source>
        <dbReference type="SAM" id="Coils"/>
    </source>
</evidence>
<accession>A0AAW1H8U7</accession>
<feature type="compositionally biased region" description="Polar residues" evidence="2">
    <location>
        <begin position="1167"/>
        <end position="1191"/>
    </location>
</feature>
<dbReference type="EMBL" id="JBDFQZ010000012">
    <property type="protein sequence ID" value="KAK9672434.1"/>
    <property type="molecule type" value="Genomic_DNA"/>
</dbReference>
<sequence>MSEKWGNLEQPKDGAGETVDSIQNMWDLTPDTDFLSELPDDYMFETALADLIAVWSNGKDERKLISIEIDHDRVSVFDTGPGMDGSEENSIAKWGKLGASVHRSSKKLAIGGKPPFLRPFFGMFGYGGTIASMHLGRHAVVSAKTKESKKVFWLRLERDALLKRAGSSSLINWKVPGGIRDPTDDELEMSEHGSFLKVEMVPKLKVPDISQLLGKLKDLYFPYIQCDEISGRTATLVEFQVNGVNLAEIDGGEVAITNTHSCNGPEFVLNIHFSTEEDKAADKCQSKKEANARLRCVYFPMIEGKENIERILDNLNANGCGIKEDFQTFSRISIRRLGRLLPDARWELLPFMKPKKKRGDKLQILKRCCLRVKCFIDAGFNPIPSKTDLALHHPFTKALKELGGDLPLKGLKFQISRDGKQLSLLQLEREYQNWILQMHSDYDEEFNCGDDEPTILINGANKEELGITSDVVRIHQAVTWKGKSWKRGQKIKILKGAGPGCHKTNIYATIEYFVLENLQGDAGGEARVICRPKEVHVQDGAKLTDGALELRSSISLSITVIAPGKCLALSNEDWNEQVEKLNLKSPSIEVLGLKQCKALDVDGALPSGAIVSAGFVPPKEVVAVLHPSNFISSSSADNLDQKYIIKENHEMRMDVSFKADVEESSTADHIFTTIVTNASRRGCQGLYIFPLSSIRHLFQKAGVYSFSFLLKRSAVTSCEISVQVKASSKIERWKLLKDDYSLPFDVSVGSFFPPFSVARYDKYDNCVPFNSVPDIVFKLISDKVVLSSVKPAKVEMSSDQLHIIVRNLRVMTDSLDKIRPSYKATLVLTERDKSSILTIPCRVLPGAPKSVTVHLPKSGIRWLPKQVVDDIKLEFFDRHNNHVKEGVEIELDVHGFCFQDLCGKAHQVDDQGFVDLSGVLKVSVGYGKLVSFSVLVNKQVLQVKKFQVEKRELRMATMVPEVCHAGSKLKDIVFEVIDPDGVTDQNIHDDNKHGRPHTLKLRTGLPDNDSSRYSFRNGRCTVPSITLPKQKGDFFIEAVHFQHPELHLKFKVTVSQATDAVHDITSDLEASEENDDVIYQSSNERITPDLEALEENDDVIYQSSNKRITPDPFSPAKVDMSTRNRSNVQVYDQEHRQECAFSSPCRTPDSKKTPEQFVGNFTDRPRTTLSTKAAASTETMLSEKQPTLTQTPKKHYEDHIFQSQESKITCDDPFTPDCATKSMKFEFEDLMDVEKDICLYGSRIKDHEDRLGYFESRKNVIEDLVRKDHEELLQLQVSMEPVPLAVSYYVSLKEAVVEKIENKVESAAALYSIVSKDTSLRDRHSIFLSDIVGLVALIGSAPTHTLSRTLAEYLGEEQMLAVVCRSNAAITTPEMYELELNALAAELGTCIKGGHLFICLNDIREFAGGFVEGDCQERLALPKLMLPDGTTPPGFLGFAVNMIDIEAKYLQTKTSSGHGLRETLFYLLFGELQVYETKEDMKQAYRSGCATNGAVSLDGGILRGNGMISLGCREMDVHFPVIAEKNQIVPFSETVGTMEQLEDIAKKKQQQIEENKAELTLVKEMIDYLSQQRSEDLEQFKDRKATYLKLVEAKKESFLQRCSQNLS</sequence>
<dbReference type="InterPro" id="IPR036890">
    <property type="entry name" value="HATPase_C_sf"/>
</dbReference>
<gene>
    <name evidence="3" type="ORF">RND81_12G100500</name>
</gene>
<evidence type="ECO:0000313" key="4">
    <source>
        <dbReference type="Proteomes" id="UP001443914"/>
    </source>
</evidence>
<feature type="region of interest" description="Disordered" evidence="2">
    <location>
        <begin position="1141"/>
        <end position="1193"/>
    </location>
</feature>
<reference evidence="3" key="1">
    <citation type="submission" date="2024-03" db="EMBL/GenBank/DDBJ databases">
        <title>WGS assembly of Saponaria officinalis var. Norfolk2.</title>
        <authorList>
            <person name="Jenkins J."/>
            <person name="Shu S."/>
            <person name="Grimwood J."/>
            <person name="Barry K."/>
            <person name="Goodstein D."/>
            <person name="Schmutz J."/>
            <person name="Leebens-Mack J."/>
            <person name="Osbourn A."/>
        </authorList>
    </citation>
    <scope>NUCLEOTIDE SEQUENCE [LARGE SCALE GENOMIC DNA]</scope>
    <source>
        <strain evidence="3">JIC</strain>
    </source>
</reference>
<dbReference type="Gene3D" id="3.30.565.10">
    <property type="entry name" value="Histidine kinase-like ATPase, C-terminal domain"/>
    <property type="match status" value="1"/>
</dbReference>